<protein>
    <recommendedName>
        <fullName evidence="5">Transferrin-binding protein-like solute binding protein</fullName>
    </recommendedName>
</protein>
<accession>A0A547P7F7</accession>
<dbReference type="OrthoDB" id="7562735at2"/>
<dbReference type="Gene3D" id="2.40.160.90">
    <property type="match status" value="1"/>
</dbReference>
<feature type="region of interest" description="Disordered" evidence="1">
    <location>
        <begin position="23"/>
        <end position="52"/>
    </location>
</feature>
<dbReference type="PROSITE" id="PS51257">
    <property type="entry name" value="PROKAR_LIPOPROTEIN"/>
    <property type="match status" value="1"/>
</dbReference>
<sequence length="347" mass="35498">MKRIRNLGAAALALALVACGGGGGSSPPPQTGGGSSGGGSSGGGTPAPSPAPTYTEFASLTGNQTFQSACSGFELGFNFATFPSTSFTNGFGFDFTAATDVWTISPATGFSAFDANLSFGSADLQSSSAEGTASYRRQDANGQTELFRYGFVSSLSPAPAYARSLQLSAILPNGNRGIFRCTFGVTTQLSDPIPTVTASSGFISYGSYSIEGDAYVRASDGTTQQFSLDRSNIDFRANPADGSIRVGIEAIGREFLSTGALSDQETALGTAQGDTSIDGSEQNFSGLMNGTSPDGNFFGGGFGGWFFGPQGAELGMVFEFFINRADGSVVIMSGVVTGTGQDEFVPV</sequence>
<comment type="caution">
    <text evidence="3">The sequence shown here is derived from an EMBL/GenBank/DDBJ whole genome shotgun (WGS) entry which is preliminary data.</text>
</comment>
<evidence type="ECO:0008006" key="5">
    <source>
        <dbReference type="Google" id="ProtNLM"/>
    </source>
</evidence>
<name>A0A547P7F7_9SPHN</name>
<keyword evidence="2" id="KW-0732">Signal</keyword>
<evidence type="ECO:0000313" key="4">
    <source>
        <dbReference type="Proteomes" id="UP000316343"/>
    </source>
</evidence>
<feature type="compositionally biased region" description="Gly residues" evidence="1">
    <location>
        <begin position="23"/>
        <end position="45"/>
    </location>
</feature>
<evidence type="ECO:0000256" key="1">
    <source>
        <dbReference type="SAM" id="MobiDB-lite"/>
    </source>
</evidence>
<dbReference type="EMBL" id="VHJK01000002">
    <property type="protein sequence ID" value="TRD10076.1"/>
    <property type="molecule type" value="Genomic_DNA"/>
</dbReference>
<proteinExistence type="predicted"/>
<feature type="signal peptide" evidence="2">
    <location>
        <begin position="1"/>
        <end position="20"/>
    </location>
</feature>
<evidence type="ECO:0000256" key="2">
    <source>
        <dbReference type="SAM" id="SignalP"/>
    </source>
</evidence>
<keyword evidence="4" id="KW-1185">Reference proteome</keyword>
<feature type="chain" id="PRO_5022163308" description="Transferrin-binding protein-like solute binding protein" evidence="2">
    <location>
        <begin position="21"/>
        <end position="347"/>
    </location>
</feature>
<dbReference type="AlphaFoldDB" id="A0A547P7F7"/>
<reference evidence="3 4" key="1">
    <citation type="submission" date="2019-06" db="EMBL/GenBank/DDBJ databases">
        <title>Erythrobacter insulae sp. nov., isolated from a tidal flat.</title>
        <authorList>
            <person name="Yoon J.-H."/>
        </authorList>
    </citation>
    <scope>NUCLEOTIDE SEQUENCE [LARGE SCALE GENOMIC DNA]</scope>
    <source>
        <strain evidence="3 4">JBTF-M21</strain>
    </source>
</reference>
<dbReference type="Proteomes" id="UP000316343">
    <property type="component" value="Unassembled WGS sequence"/>
</dbReference>
<evidence type="ECO:0000313" key="3">
    <source>
        <dbReference type="EMBL" id="TRD10076.1"/>
    </source>
</evidence>
<organism evidence="3 4">
    <name type="scientific">Erythrobacter insulae</name>
    <dbReference type="NCBI Taxonomy" id="2584124"/>
    <lineage>
        <taxon>Bacteria</taxon>
        <taxon>Pseudomonadati</taxon>
        <taxon>Pseudomonadota</taxon>
        <taxon>Alphaproteobacteria</taxon>
        <taxon>Sphingomonadales</taxon>
        <taxon>Erythrobacteraceae</taxon>
        <taxon>Erythrobacter/Porphyrobacter group</taxon>
        <taxon>Erythrobacter</taxon>
    </lineage>
</organism>
<dbReference type="RefSeq" id="WP_142789371.1">
    <property type="nucleotide sequence ID" value="NZ_VHJK01000002.1"/>
</dbReference>
<gene>
    <name evidence="3" type="ORF">FGU71_13880</name>
</gene>